<evidence type="ECO:0008006" key="3">
    <source>
        <dbReference type="Google" id="ProtNLM"/>
    </source>
</evidence>
<protein>
    <recommendedName>
        <fullName evidence="3">PEP-CTERM protein-sorting domain-containing protein</fullName>
    </recommendedName>
</protein>
<evidence type="ECO:0000313" key="2">
    <source>
        <dbReference type="Proteomes" id="UP000557717"/>
    </source>
</evidence>
<accession>A0A840V1W4</accession>
<dbReference type="AlphaFoldDB" id="A0A840V1W4"/>
<sequence length="211" mass="21826">MIPAWKTKIWHVGLAASTASGVSSGAIVYQSFEKTLSDPDTNASNTSSSFAAITFNGTTIALGQSSSGGAASIGAIEQLSASKDPMAAYLEASSGYVQSAELLTFGEEIGFAFTQTETIMDFPEGSASDVYLGVSTPSDQYGWIRFSYTESGKTVTLHDAAFQEEAMVPILAGETGVAGAQTIMSVPEPAAATLLGLAGGLSALRRRRQMG</sequence>
<keyword evidence="2" id="KW-1185">Reference proteome</keyword>
<organism evidence="1 2">
    <name type="scientific">Haloferula luteola</name>
    <dbReference type="NCBI Taxonomy" id="595692"/>
    <lineage>
        <taxon>Bacteria</taxon>
        <taxon>Pseudomonadati</taxon>
        <taxon>Verrucomicrobiota</taxon>
        <taxon>Verrucomicrobiia</taxon>
        <taxon>Verrucomicrobiales</taxon>
        <taxon>Verrucomicrobiaceae</taxon>
        <taxon>Haloferula</taxon>
    </lineage>
</organism>
<comment type="caution">
    <text evidence="1">The sequence shown here is derived from an EMBL/GenBank/DDBJ whole genome shotgun (WGS) entry which is preliminary data.</text>
</comment>
<dbReference type="RefSeq" id="WP_184018646.1">
    <property type="nucleotide sequence ID" value="NZ_JACHFD010000010.1"/>
</dbReference>
<dbReference type="InterPro" id="IPR013424">
    <property type="entry name" value="Ice-binding_C"/>
</dbReference>
<dbReference type="NCBIfam" id="TIGR02595">
    <property type="entry name" value="PEP_CTERM"/>
    <property type="match status" value="1"/>
</dbReference>
<proteinExistence type="predicted"/>
<gene>
    <name evidence="1" type="ORF">HNR46_002223</name>
</gene>
<dbReference type="EMBL" id="JACHFD010000010">
    <property type="protein sequence ID" value="MBB5351982.1"/>
    <property type="molecule type" value="Genomic_DNA"/>
</dbReference>
<name>A0A840V1W4_9BACT</name>
<reference evidence="1 2" key="1">
    <citation type="submission" date="2020-08" db="EMBL/GenBank/DDBJ databases">
        <title>Genomic Encyclopedia of Type Strains, Phase IV (KMG-IV): sequencing the most valuable type-strain genomes for metagenomic binning, comparative biology and taxonomic classification.</title>
        <authorList>
            <person name="Goeker M."/>
        </authorList>
    </citation>
    <scope>NUCLEOTIDE SEQUENCE [LARGE SCALE GENOMIC DNA]</scope>
    <source>
        <strain evidence="1 2">YC6886</strain>
    </source>
</reference>
<evidence type="ECO:0000313" key="1">
    <source>
        <dbReference type="EMBL" id="MBB5351982.1"/>
    </source>
</evidence>
<dbReference type="Proteomes" id="UP000557717">
    <property type="component" value="Unassembled WGS sequence"/>
</dbReference>